<sequence length="202" mass="23071">MINDIKKFLNEEQNPKVVEKLMHKVKGLLTAGEEVEYIAVQNKPIVNLSPDCITLTNKRVIFCRPSNLGLSMNFQDYLWKEIADCHMKEAILGAVFSVKTIKGQLNTLDYLPKVQARKLYQFAQEKEEEMAEYRRQRDLEDKRAAAGGGIVVNANTATNAANEKDKEEDPLIVLQKLKGLLENEIISKEDFESKKEQILSRM</sequence>
<name>A0A2U8QW94_9FLAO</name>
<dbReference type="Pfam" id="PF14470">
    <property type="entry name" value="bPH_3"/>
    <property type="match status" value="1"/>
</dbReference>
<proteinExistence type="predicted"/>
<dbReference type="OrthoDB" id="669357at2"/>
<dbReference type="AlphaFoldDB" id="A0A2U8QW94"/>
<organism evidence="3 4">
    <name type="scientific">Flavobacterium sediminis</name>
    <dbReference type="NCBI Taxonomy" id="2201181"/>
    <lineage>
        <taxon>Bacteria</taxon>
        <taxon>Pseudomonadati</taxon>
        <taxon>Bacteroidota</taxon>
        <taxon>Flavobacteriia</taxon>
        <taxon>Flavobacteriales</taxon>
        <taxon>Flavobacteriaceae</taxon>
        <taxon>Flavobacterium</taxon>
    </lineage>
</organism>
<evidence type="ECO:0000313" key="3">
    <source>
        <dbReference type="EMBL" id="AWM14166.1"/>
    </source>
</evidence>
<dbReference type="EMBL" id="CP029463">
    <property type="protein sequence ID" value="AWM14166.1"/>
    <property type="molecule type" value="Genomic_DNA"/>
</dbReference>
<dbReference type="InterPro" id="IPR039519">
    <property type="entry name" value="YokE-like_PH"/>
</dbReference>
<protein>
    <recommendedName>
        <fullName evidence="2">YokE-like PH domain-containing protein</fullName>
    </recommendedName>
</protein>
<feature type="coiled-coil region" evidence="1">
    <location>
        <begin position="116"/>
        <end position="143"/>
    </location>
</feature>
<dbReference type="Proteomes" id="UP000245429">
    <property type="component" value="Chromosome"/>
</dbReference>
<keyword evidence="1" id="KW-0175">Coiled coil</keyword>
<accession>A0A2U8QW94</accession>
<gene>
    <name evidence="3" type="ORF">DI487_10110</name>
</gene>
<evidence type="ECO:0000259" key="2">
    <source>
        <dbReference type="Pfam" id="PF14470"/>
    </source>
</evidence>
<evidence type="ECO:0000256" key="1">
    <source>
        <dbReference type="SAM" id="Coils"/>
    </source>
</evidence>
<keyword evidence="4" id="KW-1185">Reference proteome</keyword>
<reference evidence="3 4" key="1">
    <citation type="submission" date="2018-05" db="EMBL/GenBank/DDBJ databases">
        <title>Flavobacterium sp. MEBiC07310.</title>
        <authorList>
            <person name="Baek K."/>
        </authorList>
    </citation>
    <scope>NUCLEOTIDE SEQUENCE [LARGE SCALE GENOMIC DNA]</scope>
    <source>
        <strain evidence="3 4">MEBiC07310</strain>
    </source>
</reference>
<dbReference type="KEGG" id="fse:DI487_10110"/>
<feature type="domain" description="YokE-like PH" evidence="2">
    <location>
        <begin position="29"/>
        <end position="124"/>
    </location>
</feature>
<evidence type="ECO:0000313" key="4">
    <source>
        <dbReference type="Proteomes" id="UP000245429"/>
    </source>
</evidence>
<dbReference type="RefSeq" id="WP_109569532.1">
    <property type="nucleotide sequence ID" value="NZ_CP029463.1"/>
</dbReference>